<organism evidence="1 2">
    <name type="scientific">Candidatus Kaiserbacteria bacterium RIFCSPHIGHO2_02_FULL_49_11</name>
    <dbReference type="NCBI Taxonomy" id="1798489"/>
    <lineage>
        <taxon>Bacteria</taxon>
        <taxon>Candidatus Kaiseribacteriota</taxon>
    </lineage>
</organism>
<reference evidence="1 2" key="1">
    <citation type="journal article" date="2016" name="Nat. Commun.">
        <title>Thousands of microbial genomes shed light on interconnected biogeochemical processes in an aquifer system.</title>
        <authorList>
            <person name="Anantharaman K."/>
            <person name="Brown C.T."/>
            <person name="Hug L.A."/>
            <person name="Sharon I."/>
            <person name="Castelle C.J."/>
            <person name="Probst A.J."/>
            <person name="Thomas B.C."/>
            <person name="Singh A."/>
            <person name="Wilkins M.J."/>
            <person name="Karaoz U."/>
            <person name="Brodie E.L."/>
            <person name="Williams K.H."/>
            <person name="Hubbard S.S."/>
            <person name="Banfield J.F."/>
        </authorList>
    </citation>
    <scope>NUCLEOTIDE SEQUENCE [LARGE SCALE GENOMIC DNA]</scope>
</reference>
<dbReference type="EMBL" id="MFLC01000015">
    <property type="protein sequence ID" value="OGG55134.1"/>
    <property type="molecule type" value="Genomic_DNA"/>
</dbReference>
<accession>A0A1F6D116</accession>
<comment type="caution">
    <text evidence="1">The sequence shown here is derived from an EMBL/GenBank/DDBJ whole genome shotgun (WGS) entry which is preliminary data.</text>
</comment>
<proteinExistence type="predicted"/>
<evidence type="ECO:0000313" key="2">
    <source>
        <dbReference type="Proteomes" id="UP000177659"/>
    </source>
</evidence>
<protein>
    <recommendedName>
        <fullName evidence="3">Restriction endonuclease type IV Mrr domain-containing protein</fullName>
    </recommendedName>
</protein>
<sequence>MKLLPEKFVQDNIIEYLFRKGWSRNLRSKGTDEHGVDIKVRNNRYARYWLVECKGDASKTAKYPRSHREVCFNLALGQIITRMKSDGKRGYKYIYKYGVGFPVSFESMVVRRLPYSVADKLNLYIFLVDDKGKVVLYDWKKLREHQKA</sequence>
<gene>
    <name evidence="1" type="ORF">A3D62_00835</name>
</gene>
<dbReference type="AlphaFoldDB" id="A0A1F6D116"/>
<evidence type="ECO:0000313" key="1">
    <source>
        <dbReference type="EMBL" id="OGG55134.1"/>
    </source>
</evidence>
<evidence type="ECO:0008006" key="3">
    <source>
        <dbReference type="Google" id="ProtNLM"/>
    </source>
</evidence>
<dbReference type="Proteomes" id="UP000177659">
    <property type="component" value="Unassembled WGS sequence"/>
</dbReference>
<name>A0A1F6D116_9BACT</name>